<dbReference type="RefSeq" id="WP_379695701.1">
    <property type="nucleotide sequence ID" value="NZ_JBHSXH010000015.1"/>
</dbReference>
<accession>A0ABD5TXV4</accession>
<dbReference type="EMBL" id="JBHSXH010000015">
    <property type="protein sequence ID" value="MFC6825458.1"/>
    <property type="molecule type" value="Genomic_DNA"/>
</dbReference>
<dbReference type="PANTHER" id="PTHR43433:SF10">
    <property type="entry name" value="AB HYDROLASE-1 DOMAIN-CONTAINING PROTEIN"/>
    <property type="match status" value="1"/>
</dbReference>
<comment type="caution">
    <text evidence="3">The sequence shown here is derived from an EMBL/GenBank/DDBJ whole genome shotgun (WGS) entry which is preliminary data.</text>
</comment>
<dbReference type="InterPro" id="IPR029058">
    <property type="entry name" value="AB_hydrolase_fold"/>
</dbReference>
<gene>
    <name evidence="3" type="ORF">ACFQEV_10735</name>
</gene>
<feature type="domain" description="AB hydrolase-1" evidence="2">
    <location>
        <begin position="42"/>
        <end position="144"/>
    </location>
</feature>
<dbReference type="GO" id="GO:0016787">
    <property type="term" value="F:hydrolase activity"/>
    <property type="evidence" value="ECO:0007669"/>
    <property type="project" value="UniProtKB-KW"/>
</dbReference>
<sequence length="296" mass="30624">MSEREDASADAESVRRTRTTAADGRTVAYAEFGDAGGDPAFFFHGTPGSRLSGSLLAEAARERGVRLLCPDRPGIGGTDPLPEASLAERAADALAVADGAGVGSVPVLGFSGGAPHALALAATHPSRVSKLSLVCPPSPPDAPTGDTAAELRVLSALGRYAPFLLRPLLAAQARTLGDAPPETVASLYGDPDGVRAVVSDPEGVFETLAADFEAAFRCGAAGVARETRLFERPWGFDPGEVTVETAVRYGRADRNATATAARWLAERIPDAKSDAYDGDHLTAFLRARGDAVAELS</sequence>
<dbReference type="AlphaFoldDB" id="A0ABD5TXV4"/>
<dbReference type="InterPro" id="IPR050471">
    <property type="entry name" value="AB_hydrolase"/>
</dbReference>
<evidence type="ECO:0000313" key="3">
    <source>
        <dbReference type="EMBL" id="MFC6825458.1"/>
    </source>
</evidence>
<dbReference type="SUPFAM" id="SSF53474">
    <property type="entry name" value="alpha/beta-Hydrolases"/>
    <property type="match status" value="1"/>
</dbReference>
<dbReference type="PANTHER" id="PTHR43433">
    <property type="entry name" value="HYDROLASE, ALPHA/BETA FOLD FAMILY PROTEIN"/>
    <property type="match status" value="1"/>
</dbReference>
<dbReference type="InterPro" id="IPR000073">
    <property type="entry name" value="AB_hydrolase_1"/>
</dbReference>
<dbReference type="Pfam" id="PF00561">
    <property type="entry name" value="Abhydrolase_1"/>
    <property type="match status" value="1"/>
</dbReference>
<evidence type="ECO:0000259" key="2">
    <source>
        <dbReference type="Pfam" id="PF00561"/>
    </source>
</evidence>
<keyword evidence="3" id="KW-0378">Hydrolase</keyword>
<dbReference type="Gene3D" id="3.40.50.1820">
    <property type="entry name" value="alpha/beta hydrolase"/>
    <property type="match status" value="1"/>
</dbReference>
<dbReference type="PRINTS" id="PR00111">
    <property type="entry name" value="ABHYDROLASE"/>
</dbReference>
<dbReference type="Proteomes" id="UP001596408">
    <property type="component" value="Unassembled WGS sequence"/>
</dbReference>
<feature type="compositionally biased region" description="Basic and acidic residues" evidence="1">
    <location>
        <begin position="1"/>
        <end position="15"/>
    </location>
</feature>
<feature type="region of interest" description="Disordered" evidence="1">
    <location>
        <begin position="1"/>
        <end position="20"/>
    </location>
</feature>
<proteinExistence type="predicted"/>
<evidence type="ECO:0000313" key="4">
    <source>
        <dbReference type="Proteomes" id="UP001596408"/>
    </source>
</evidence>
<name>A0ABD5TXV4_9EURY</name>
<protein>
    <submittedName>
        <fullName evidence="3">Alpha/beta fold hydrolase</fullName>
    </submittedName>
</protein>
<evidence type="ECO:0000256" key="1">
    <source>
        <dbReference type="SAM" id="MobiDB-lite"/>
    </source>
</evidence>
<keyword evidence="4" id="KW-1185">Reference proteome</keyword>
<reference evidence="3 4" key="1">
    <citation type="journal article" date="2019" name="Int. J. Syst. Evol. Microbiol.">
        <title>The Global Catalogue of Microorganisms (GCM) 10K type strain sequencing project: providing services to taxonomists for standard genome sequencing and annotation.</title>
        <authorList>
            <consortium name="The Broad Institute Genomics Platform"/>
            <consortium name="The Broad Institute Genome Sequencing Center for Infectious Disease"/>
            <person name="Wu L."/>
            <person name="Ma J."/>
        </authorList>
    </citation>
    <scope>NUCLEOTIDE SEQUENCE [LARGE SCALE GENOMIC DNA]</scope>
    <source>
        <strain evidence="3 4">YIM 94188</strain>
    </source>
</reference>
<organism evidence="3 4">
    <name type="scientific">Halopelagius fulvigenes</name>
    <dbReference type="NCBI Taxonomy" id="1198324"/>
    <lineage>
        <taxon>Archaea</taxon>
        <taxon>Methanobacteriati</taxon>
        <taxon>Methanobacteriota</taxon>
        <taxon>Stenosarchaea group</taxon>
        <taxon>Halobacteria</taxon>
        <taxon>Halobacteriales</taxon>
        <taxon>Haloferacaceae</taxon>
    </lineage>
</organism>